<gene>
    <name evidence="2" type="ORF">AM231_03490</name>
</gene>
<evidence type="ECO:0000256" key="1">
    <source>
        <dbReference type="SAM" id="Phobius"/>
    </source>
</evidence>
<proteinExistence type="predicted"/>
<comment type="caution">
    <text evidence="2">The sequence shown here is derived from an EMBL/GenBank/DDBJ whole genome shotgun (WGS) entry which is preliminary data.</text>
</comment>
<name>A0A0M1P1W7_9BACL</name>
<keyword evidence="1" id="KW-0472">Membrane</keyword>
<accession>A0A0M1P1W7</accession>
<organism evidence="2 3">
    <name type="scientific">Paenibacillus solani</name>
    <dbReference type="NCBI Taxonomy" id="1705565"/>
    <lineage>
        <taxon>Bacteria</taxon>
        <taxon>Bacillati</taxon>
        <taxon>Bacillota</taxon>
        <taxon>Bacilli</taxon>
        <taxon>Bacillales</taxon>
        <taxon>Paenibacillaceae</taxon>
        <taxon>Paenibacillus</taxon>
    </lineage>
</organism>
<keyword evidence="1" id="KW-1133">Transmembrane helix</keyword>
<evidence type="ECO:0000313" key="2">
    <source>
        <dbReference type="EMBL" id="KOR88295.1"/>
    </source>
</evidence>
<dbReference type="OrthoDB" id="2666584at2"/>
<reference evidence="3" key="1">
    <citation type="submission" date="2015-08" db="EMBL/GenBank/DDBJ databases">
        <title>Genome sequencing project for genomic taxonomy and phylogenomics of Bacillus-like bacteria.</title>
        <authorList>
            <person name="Liu B."/>
            <person name="Wang J."/>
            <person name="Zhu Y."/>
            <person name="Liu G."/>
            <person name="Chen Q."/>
            <person name="Chen Z."/>
            <person name="Lan J."/>
            <person name="Che J."/>
            <person name="Ge C."/>
            <person name="Shi H."/>
            <person name="Pan Z."/>
            <person name="Liu X."/>
        </authorList>
    </citation>
    <scope>NUCLEOTIDE SEQUENCE [LARGE SCALE GENOMIC DNA]</scope>
    <source>
        <strain evidence="3">FJAT-22460</strain>
    </source>
</reference>
<protein>
    <submittedName>
        <fullName evidence="2">Uncharacterized protein</fullName>
    </submittedName>
</protein>
<keyword evidence="1" id="KW-0812">Transmembrane</keyword>
<keyword evidence="3" id="KW-1185">Reference proteome</keyword>
<feature type="transmembrane region" description="Helical" evidence="1">
    <location>
        <begin position="69"/>
        <end position="89"/>
    </location>
</feature>
<dbReference type="Proteomes" id="UP000036932">
    <property type="component" value="Unassembled WGS sequence"/>
</dbReference>
<dbReference type="EMBL" id="LIUT01000001">
    <property type="protein sequence ID" value="KOR88295.1"/>
    <property type="molecule type" value="Genomic_DNA"/>
</dbReference>
<sequence>MDQFKHETASKVLKVDYNANGFLWMFGSISLDTEINVRKRLVRENDLSKIASLKSGIDSQVEFGKQINIIFAISTFILSTILAPLTFYLQQSIKTIDWQHEVRMVVTKEELSIAKNNVEKEAILSKLTDQISEDSDNYHEGLLKMQDLQSKMLLIIFIPLIFIFVAAIMRFKWLLSLSTCVENAFTEKKEQELKSKSRREDILRRC</sequence>
<evidence type="ECO:0000313" key="3">
    <source>
        <dbReference type="Proteomes" id="UP000036932"/>
    </source>
</evidence>
<feature type="transmembrane region" description="Helical" evidence="1">
    <location>
        <begin position="152"/>
        <end position="169"/>
    </location>
</feature>
<dbReference type="AlphaFoldDB" id="A0A0M1P1W7"/>
<dbReference type="RefSeq" id="WP_054401351.1">
    <property type="nucleotide sequence ID" value="NZ_LIUT01000001.1"/>
</dbReference>
<dbReference type="PATRIC" id="fig|1705565.3.peg.2570"/>